<protein>
    <submittedName>
        <fullName evidence="6">TetR family transcriptional regulator</fullName>
    </submittedName>
</protein>
<sequence>MAVSRDSLLHAAAVFLGRQPAATMDEIAAAVGVSRATLHRHFVGRAALIEALTVLAMTNMESALTGARLTEDSATDALERLVRACEPVADQLVLIYAQYQNLDLPQTLEGFSGVEGQITALFVRGQKSGQFRTDLTAVWLTEVFFSLVAGAAWAIQSGRVARRDFSHMITSLILQGVHTP</sequence>
<dbReference type="PANTHER" id="PTHR30055">
    <property type="entry name" value="HTH-TYPE TRANSCRIPTIONAL REGULATOR RUTR"/>
    <property type="match status" value="1"/>
</dbReference>
<dbReference type="AlphaFoldDB" id="A0A1S1LI35"/>
<name>A0A1S1LI35_MYCCH</name>
<dbReference type="InterPro" id="IPR009057">
    <property type="entry name" value="Homeodomain-like_sf"/>
</dbReference>
<dbReference type="PROSITE" id="PS50977">
    <property type="entry name" value="HTH_TETR_2"/>
    <property type="match status" value="1"/>
</dbReference>
<accession>A0A1S1LI35</accession>
<evidence type="ECO:0000256" key="4">
    <source>
        <dbReference type="PROSITE-ProRule" id="PRU00335"/>
    </source>
</evidence>
<dbReference type="SUPFAM" id="SSF48498">
    <property type="entry name" value="Tetracyclin repressor-like, C-terminal domain"/>
    <property type="match status" value="1"/>
</dbReference>
<dbReference type="GO" id="GO:0000976">
    <property type="term" value="F:transcription cis-regulatory region binding"/>
    <property type="evidence" value="ECO:0007669"/>
    <property type="project" value="TreeGrafter"/>
</dbReference>
<dbReference type="Proteomes" id="UP000180043">
    <property type="component" value="Unassembled WGS sequence"/>
</dbReference>
<evidence type="ECO:0000256" key="3">
    <source>
        <dbReference type="ARBA" id="ARBA00023163"/>
    </source>
</evidence>
<dbReference type="GO" id="GO:0003700">
    <property type="term" value="F:DNA-binding transcription factor activity"/>
    <property type="evidence" value="ECO:0007669"/>
    <property type="project" value="TreeGrafter"/>
</dbReference>
<dbReference type="PANTHER" id="PTHR30055:SF234">
    <property type="entry name" value="HTH-TYPE TRANSCRIPTIONAL REGULATOR BETI"/>
    <property type="match status" value="1"/>
</dbReference>
<evidence type="ECO:0000259" key="5">
    <source>
        <dbReference type="PROSITE" id="PS50977"/>
    </source>
</evidence>
<gene>
    <name evidence="6" type="ORF">BKG82_23365</name>
</gene>
<evidence type="ECO:0000256" key="2">
    <source>
        <dbReference type="ARBA" id="ARBA00023125"/>
    </source>
</evidence>
<dbReference type="Gene3D" id="1.10.357.10">
    <property type="entry name" value="Tetracycline Repressor, domain 2"/>
    <property type="match status" value="1"/>
</dbReference>
<dbReference type="InterPro" id="IPR050109">
    <property type="entry name" value="HTH-type_TetR-like_transc_reg"/>
</dbReference>
<evidence type="ECO:0000256" key="1">
    <source>
        <dbReference type="ARBA" id="ARBA00023015"/>
    </source>
</evidence>
<evidence type="ECO:0000313" key="7">
    <source>
        <dbReference type="Proteomes" id="UP000180043"/>
    </source>
</evidence>
<comment type="caution">
    <text evidence="6">The sequence shown here is derived from an EMBL/GenBank/DDBJ whole genome shotgun (WGS) entry which is preliminary data.</text>
</comment>
<proteinExistence type="predicted"/>
<feature type="domain" description="HTH tetR-type" evidence="5">
    <location>
        <begin position="2"/>
        <end position="60"/>
    </location>
</feature>
<keyword evidence="3" id="KW-0804">Transcription</keyword>
<dbReference type="RefSeq" id="WP_057967661.1">
    <property type="nucleotide sequence ID" value="NZ_MAEQ01000034.1"/>
</dbReference>
<feature type="DNA-binding region" description="H-T-H motif" evidence="4">
    <location>
        <begin position="23"/>
        <end position="42"/>
    </location>
</feature>
<evidence type="ECO:0000313" key="6">
    <source>
        <dbReference type="EMBL" id="OHU49661.1"/>
    </source>
</evidence>
<dbReference type="EMBL" id="MLIQ01000024">
    <property type="protein sequence ID" value="OHU49661.1"/>
    <property type="molecule type" value="Genomic_DNA"/>
</dbReference>
<keyword evidence="2 4" id="KW-0238">DNA-binding</keyword>
<dbReference type="InterPro" id="IPR001647">
    <property type="entry name" value="HTH_TetR"/>
</dbReference>
<reference evidence="6 7" key="1">
    <citation type="submission" date="2016-10" db="EMBL/GenBank/DDBJ databases">
        <title>Evaluation of Human, Veterinary and Environmental Mycobacterium chelonae Isolates by Core Genome Phylogenomic Analysis, Targeted Gene Comparison, and Anti-microbial Susceptibility Patterns: A Tale of Mistaken Identities.</title>
        <authorList>
            <person name="Fogelson S.B."/>
            <person name="Camus A.C."/>
            <person name="Lorenz W."/>
            <person name="Vasireddy R."/>
            <person name="Vasireddy S."/>
            <person name="Smith T."/>
            <person name="Brown-Elliott B.A."/>
            <person name="Wallace R.J.Jr."/>
            <person name="Hasan N.A."/>
            <person name="Reischl U."/>
            <person name="Sanchez S."/>
        </authorList>
    </citation>
    <scope>NUCLEOTIDE SEQUENCE [LARGE SCALE GENOMIC DNA]</scope>
    <source>
        <strain evidence="6 7">15515</strain>
    </source>
</reference>
<keyword evidence="1" id="KW-0805">Transcription regulation</keyword>
<dbReference type="SUPFAM" id="SSF46689">
    <property type="entry name" value="Homeodomain-like"/>
    <property type="match status" value="1"/>
</dbReference>
<organism evidence="6 7">
    <name type="scientific">Mycobacteroides chelonae</name>
    <name type="common">Mycobacterium chelonae</name>
    <dbReference type="NCBI Taxonomy" id="1774"/>
    <lineage>
        <taxon>Bacteria</taxon>
        <taxon>Bacillati</taxon>
        <taxon>Actinomycetota</taxon>
        <taxon>Actinomycetes</taxon>
        <taxon>Mycobacteriales</taxon>
        <taxon>Mycobacteriaceae</taxon>
        <taxon>Mycobacteroides</taxon>
    </lineage>
</organism>
<dbReference type="Pfam" id="PF00440">
    <property type="entry name" value="TetR_N"/>
    <property type="match status" value="1"/>
</dbReference>
<dbReference type="InterPro" id="IPR036271">
    <property type="entry name" value="Tet_transcr_reg_TetR-rel_C_sf"/>
</dbReference>